<dbReference type="CDD" id="cd06260">
    <property type="entry name" value="DUF820-like"/>
    <property type="match status" value="1"/>
</dbReference>
<dbReference type="Pfam" id="PF05685">
    <property type="entry name" value="Uma2"/>
    <property type="match status" value="1"/>
</dbReference>
<dbReference type="SUPFAM" id="SSF52980">
    <property type="entry name" value="Restriction endonuclease-like"/>
    <property type="match status" value="1"/>
</dbReference>
<keyword evidence="2" id="KW-0255">Endonuclease</keyword>
<organism evidence="2 3">
    <name type="scientific">Streptomyces kunmingensis</name>
    <dbReference type="NCBI Taxonomy" id="68225"/>
    <lineage>
        <taxon>Bacteria</taxon>
        <taxon>Bacillati</taxon>
        <taxon>Actinomycetota</taxon>
        <taxon>Actinomycetes</taxon>
        <taxon>Kitasatosporales</taxon>
        <taxon>Streptomycetaceae</taxon>
        <taxon>Streptomyces</taxon>
    </lineage>
</organism>
<dbReference type="RefSeq" id="WP_324770114.1">
    <property type="nucleotide sequence ID" value="NZ_BAAATS010000030.1"/>
</dbReference>
<dbReference type="InterPro" id="IPR011335">
    <property type="entry name" value="Restrct_endonuc-II-like"/>
</dbReference>
<reference evidence="2 3" key="1">
    <citation type="submission" date="2022-10" db="EMBL/GenBank/DDBJ databases">
        <authorList>
            <person name="Xie J."/>
            <person name="Shen N."/>
        </authorList>
    </citation>
    <scope>NUCLEOTIDE SEQUENCE [LARGE SCALE GENOMIC DNA]</scope>
    <source>
        <strain evidence="2 3">DSM 41681</strain>
    </source>
</reference>
<proteinExistence type="predicted"/>
<keyword evidence="2" id="KW-0378">Hydrolase</keyword>
<dbReference type="PANTHER" id="PTHR35400:SF3">
    <property type="entry name" value="SLL1072 PROTEIN"/>
    <property type="match status" value="1"/>
</dbReference>
<name>A0ABU6CFB3_9ACTN</name>
<evidence type="ECO:0000259" key="1">
    <source>
        <dbReference type="Pfam" id="PF05685"/>
    </source>
</evidence>
<dbReference type="GO" id="GO:0004519">
    <property type="term" value="F:endonuclease activity"/>
    <property type="evidence" value="ECO:0007669"/>
    <property type="project" value="UniProtKB-KW"/>
</dbReference>
<evidence type="ECO:0000313" key="3">
    <source>
        <dbReference type="Proteomes" id="UP001352223"/>
    </source>
</evidence>
<gene>
    <name evidence="2" type="ORF">OKJ48_20265</name>
</gene>
<comment type="caution">
    <text evidence="2">The sequence shown here is derived from an EMBL/GenBank/DDBJ whole genome shotgun (WGS) entry which is preliminary data.</text>
</comment>
<feature type="domain" description="Putative restriction endonuclease" evidence="1">
    <location>
        <begin position="31"/>
        <end position="178"/>
    </location>
</feature>
<sequence>MTEETTYRRLREFRDTFREGIGGEPEAAHWSEISQGQILVMTSPKARHQRVAHRLRTQLEPQLAPSLALYVATDLEDPELGVLRVPDMAVVNADFEPTAADAMPPKDCHLLIEVVSLFAPANDYEGKLRDYPAMGIPHYLIVDPRDGTAVHYWAPTTRTGAPAYDNQRHYEFGDTVTVQGWKIDTATLPRYDKDASR</sequence>
<dbReference type="InterPro" id="IPR012296">
    <property type="entry name" value="Nuclease_put_TT1808"/>
</dbReference>
<accession>A0ABU6CFB3</accession>
<keyword evidence="2" id="KW-0540">Nuclease</keyword>
<dbReference type="Proteomes" id="UP001352223">
    <property type="component" value="Unassembled WGS sequence"/>
</dbReference>
<dbReference type="Gene3D" id="3.90.1570.10">
    <property type="entry name" value="tt1808, chain A"/>
    <property type="match status" value="1"/>
</dbReference>
<protein>
    <submittedName>
        <fullName evidence="2">Uma2 family endonuclease</fullName>
    </submittedName>
</protein>
<dbReference type="PANTHER" id="PTHR35400">
    <property type="entry name" value="SLR1083 PROTEIN"/>
    <property type="match status" value="1"/>
</dbReference>
<dbReference type="InterPro" id="IPR008538">
    <property type="entry name" value="Uma2"/>
</dbReference>
<evidence type="ECO:0000313" key="2">
    <source>
        <dbReference type="EMBL" id="MEB3962570.1"/>
    </source>
</evidence>
<keyword evidence="3" id="KW-1185">Reference proteome</keyword>
<dbReference type="EMBL" id="JAOZYB010000157">
    <property type="protein sequence ID" value="MEB3962570.1"/>
    <property type="molecule type" value="Genomic_DNA"/>
</dbReference>